<reference evidence="1 2" key="1">
    <citation type="submission" date="2019-03" db="EMBL/GenBank/DDBJ databases">
        <authorList>
            <person name="Kox A.R. M."/>
        </authorList>
    </citation>
    <scope>NUCLEOTIDE SEQUENCE [LARGE SCALE GENOMIC DNA]</scope>
    <source>
        <strain evidence="1">MTUNDRAET4 annotated genome</strain>
    </source>
</reference>
<accession>A0A4U8YX59</accession>
<dbReference type="EMBL" id="LR536450">
    <property type="protein sequence ID" value="VFU07899.1"/>
    <property type="molecule type" value="Genomic_DNA"/>
</dbReference>
<proteinExistence type="predicted"/>
<dbReference type="AlphaFoldDB" id="A0A4U8YX59"/>
<name>A0A4U8YX59_METTU</name>
<protein>
    <submittedName>
        <fullName evidence="1">Uncharacterized protein</fullName>
    </submittedName>
</protein>
<dbReference type="RefSeq" id="WP_134487528.1">
    <property type="nucleotide sequence ID" value="NZ_CP139089.1"/>
</dbReference>
<evidence type="ECO:0000313" key="2">
    <source>
        <dbReference type="Proteomes" id="UP000294360"/>
    </source>
</evidence>
<sequence>MTSKSLAEAQPQVVEDIAGGLVIGEDGLVLIEIGPLSLSLTGDEADEIAAAIGRVRAQQRAAEGGES</sequence>
<organism evidence="1 2">
    <name type="scientific">Methylocella tundrae</name>
    <dbReference type="NCBI Taxonomy" id="227605"/>
    <lineage>
        <taxon>Bacteria</taxon>
        <taxon>Pseudomonadati</taxon>
        <taxon>Pseudomonadota</taxon>
        <taxon>Alphaproteobacteria</taxon>
        <taxon>Hyphomicrobiales</taxon>
        <taxon>Beijerinckiaceae</taxon>
        <taxon>Methylocella</taxon>
    </lineage>
</organism>
<gene>
    <name evidence="1" type="ORF">MTUNDRAET4_1006</name>
</gene>
<evidence type="ECO:0000313" key="1">
    <source>
        <dbReference type="EMBL" id="VFU07899.1"/>
    </source>
</evidence>
<dbReference type="Proteomes" id="UP000294360">
    <property type="component" value="Chromosome"/>
</dbReference>
<dbReference type="KEGG" id="mtun:MTUNDRAET4_1006"/>